<reference evidence="3 4" key="2">
    <citation type="submission" date="2014-03" db="EMBL/GenBank/DDBJ databases">
        <authorList>
            <person name="Baltrus D."/>
            <person name="Dougherty K."/>
        </authorList>
    </citation>
    <scope>NUCLEOTIDE SEQUENCE</scope>
    <source>
        <strain evidence="3 4">28a24</strain>
    </source>
</reference>
<evidence type="ECO:0000256" key="2">
    <source>
        <dbReference type="SAM" id="SignalP"/>
    </source>
</evidence>
<sequence>MNTSAFKPAGLTRSRSLKVAIALALFGATQAHAFEIDTGVPDLSVRWDNTLKYSLGWRLEGRQSELSTESPASPNQNDGNNNFDKGSLIQNRLDVYSELDAKYKNFGLRLSGAAWYDNVYQSDNDNDTTTANRPAGEPRNEFSSETARLMGRDAELLDSFVYGQFSVNELPVTVRAGSHTLLFGESMFFANNAIAGGQGPADVIKARSVPGSTTKEILMPTGKVSVQASLADGLSVGAYLGYEWEKSRLLPVGSYLAAGDSVGPGAEQVYAGPLGAFTVIDEQEAKDSGQGGVSLSYYSESLDTDFGFHAIRYHASGPSGIYTRWTGLPGQSAPLSFQEVYHEGIEAYGVSANKTFGNVNFGAEFSVRDNAPLQSTGLTIFTTPAGVTVNGNYDNDDNPGYAVGRTAHANLSWIASLRPNWLADETSFVGEIAWNRRLSFTSGEEFANPLADRDSAAVRMILTPRYRQVLDGLDLSIPLNVSYTHGNSSAVGPTFGADNGGDMSVGVEGVYLNNWYLTAQYVHFYGDPGVPQNTAQQQQYKQSLADRDFLTLSIRTTF</sequence>
<organism evidence="3 4">
    <name type="scientific">Stutzerimonas stutzeri</name>
    <name type="common">Pseudomonas stutzeri</name>
    <dbReference type="NCBI Taxonomy" id="316"/>
    <lineage>
        <taxon>Bacteria</taxon>
        <taxon>Pseudomonadati</taxon>
        <taxon>Pseudomonadota</taxon>
        <taxon>Gammaproteobacteria</taxon>
        <taxon>Pseudomonadales</taxon>
        <taxon>Pseudomonadaceae</taxon>
        <taxon>Stutzerimonas</taxon>
    </lineage>
</organism>
<evidence type="ECO:0000256" key="1">
    <source>
        <dbReference type="SAM" id="MobiDB-lite"/>
    </source>
</evidence>
<feature type="chain" id="PRO_5004912436" description="DUF1302 domain-containing protein" evidence="2">
    <location>
        <begin position="34"/>
        <end position="558"/>
    </location>
</feature>
<protein>
    <recommendedName>
        <fullName evidence="5">DUF1302 domain-containing protein</fullName>
    </recommendedName>
</protein>
<name>W8R7M9_STUST</name>
<keyword evidence="2" id="KW-0732">Signal</keyword>
<dbReference type="Pfam" id="PF06980">
    <property type="entry name" value="DUF1302"/>
    <property type="match status" value="1"/>
</dbReference>
<proteinExistence type="predicted"/>
<dbReference type="KEGG" id="pstt:CH92_04290"/>
<evidence type="ECO:0008006" key="5">
    <source>
        <dbReference type="Google" id="ProtNLM"/>
    </source>
</evidence>
<evidence type="ECO:0000313" key="3">
    <source>
        <dbReference type="EMBL" id="AHL74347.1"/>
    </source>
</evidence>
<dbReference type="Proteomes" id="UP000019522">
    <property type="component" value="Chromosome"/>
</dbReference>
<dbReference type="InterPro" id="IPR010727">
    <property type="entry name" value="DUF1302"/>
</dbReference>
<dbReference type="OrthoDB" id="7052179at2"/>
<dbReference type="AlphaFoldDB" id="W8R7M9"/>
<feature type="signal peptide" evidence="2">
    <location>
        <begin position="1"/>
        <end position="33"/>
    </location>
</feature>
<reference evidence="4" key="1">
    <citation type="journal article" date="2014" name="Genome Announc.">
        <title>Complete Genome Sequence of the Highly Transformable Pseudomonas stutzeri Strain 28a24.</title>
        <authorList>
            <person name="Smith B.A."/>
            <person name="Dougherty K.M."/>
            <person name="Baltrus D.A."/>
        </authorList>
    </citation>
    <scope>NUCLEOTIDE SEQUENCE [LARGE SCALE GENOMIC DNA]</scope>
    <source>
        <strain evidence="4">28a24</strain>
    </source>
</reference>
<dbReference type="EMBL" id="CP007441">
    <property type="protein sequence ID" value="AHL74347.1"/>
    <property type="molecule type" value="Genomic_DNA"/>
</dbReference>
<accession>W8R7M9</accession>
<gene>
    <name evidence="3" type="ORF">CH92_04290</name>
</gene>
<evidence type="ECO:0000313" key="4">
    <source>
        <dbReference type="Proteomes" id="UP000019522"/>
    </source>
</evidence>
<feature type="region of interest" description="Disordered" evidence="1">
    <location>
        <begin position="64"/>
        <end position="84"/>
    </location>
</feature>
<dbReference type="PATRIC" id="fig|316.77.peg.849"/>
<dbReference type="RefSeq" id="WP_025240523.1">
    <property type="nucleotide sequence ID" value="NZ_CP007441.1"/>
</dbReference>